<gene>
    <name evidence="9" type="ORF">HY29_03120</name>
</gene>
<dbReference type="PRINTS" id="PR00799">
    <property type="entry name" value="TRANSAMINASE"/>
</dbReference>
<dbReference type="EC" id="2.6.1.-" evidence="7"/>
<reference evidence="9 10" key="1">
    <citation type="journal article" date="2014" name="Antonie Van Leeuwenhoek">
        <title>Hyphomonas beringensis sp. nov. and Hyphomonas chukchiensis sp. nov., isolated from surface seawater of the Bering Sea and Chukchi Sea.</title>
        <authorList>
            <person name="Li C."/>
            <person name="Lai Q."/>
            <person name="Li G."/>
            <person name="Dong C."/>
            <person name="Wang J."/>
            <person name="Liao Y."/>
            <person name="Shao Z."/>
        </authorList>
    </citation>
    <scope>NUCLEOTIDE SEQUENCE [LARGE SCALE GENOMIC DNA]</scope>
    <source>
        <strain evidence="9 10">25B14_1</strain>
    </source>
</reference>
<dbReference type="InterPro" id="IPR015422">
    <property type="entry name" value="PyrdxlP-dep_Trfase_small"/>
</dbReference>
<dbReference type="STRING" id="1280946.HY29_03120"/>
<dbReference type="Proteomes" id="UP000027037">
    <property type="component" value="Unassembled WGS sequence"/>
</dbReference>
<dbReference type="GO" id="GO:0033585">
    <property type="term" value="P:L-phenylalanine biosynthetic process from chorismate via phenylpyruvate"/>
    <property type="evidence" value="ECO:0007669"/>
    <property type="project" value="TreeGrafter"/>
</dbReference>
<dbReference type="InterPro" id="IPR004839">
    <property type="entry name" value="Aminotransferase_I/II_large"/>
</dbReference>
<dbReference type="GO" id="GO:0042802">
    <property type="term" value="F:identical protein binding"/>
    <property type="evidence" value="ECO:0007669"/>
    <property type="project" value="TreeGrafter"/>
</dbReference>
<evidence type="ECO:0000256" key="6">
    <source>
        <dbReference type="ARBA" id="ARBA00022898"/>
    </source>
</evidence>
<dbReference type="InterPro" id="IPR015421">
    <property type="entry name" value="PyrdxlP-dep_Trfase_major"/>
</dbReference>
<keyword evidence="5 7" id="KW-0808">Transferase</keyword>
<name>A0A062U728_9PROT</name>
<comment type="cofactor">
    <cofactor evidence="1 7">
        <name>pyridoxal 5'-phosphate</name>
        <dbReference type="ChEBI" id="CHEBI:597326"/>
    </cofactor>
</comment>
<dbReference type="OrthoDB" id="9766445at2"/>
<dbReference type="PATRIC" id="fig|1280946.3.peg.2248"/>
<dbReference type="AlphaFoldDB" id="A0A062U728"/>
<dbReference type="PANTHER" id="PTHR11879:SF22">
    <property type="entry name" value="ASPARTATE AMINOTRANSFERASE, MITOCHONDRIAL"/>
    <property type="match status" value="1"/>
</dbReference>
<dbReference type="GO" id="GO:0005829">
    <property type="term" value="C:cytosol"/>
    <property type="evidence" value="ECO:0007669"/>
    <property type="project" value="TreeGrafter"/>
</dbReference>
<evidence type="ECO:0000256" key="1">
    <source>
        <dbReference type="ARBA" id="ARBA00001933"/>
    </source>
</evidence>
<evidence type="ECO:0000313" key="10">
    <source>
        <dbReference type="Proteomes" id="UP000027037"/>
    </source>
</evidence>
<protein>
    <recommendedName>
        <fullName evidence="7">Aminotransferase</fullName>
        <ecNumber evidence="7">2.6.1.-</ecNumber>
    </recommendedName>
</protein>
<accession>A0A062U728</accession>
<dbReference type="NCBIfam" id="NF006719">
    <property type="entry name" value="PRK09257.1"/>
    <property type="match status" value="1"/>
</dbReference>
<evidence type="ECO:0000256" key="2">
    <source>
        <dbReference type="ARBA" id="ARBA00007441"/>
    </source>
</evidence>
<dbReference type="PANTHER" id="PTHR11879">
    <property type="entry name" value="ASPARTATE AMINOTRANSFERASE"/>
    <property type="match status" value="1"/>
</dbReference>
<dbReference type="InterPro" id="IPR000796">
    <property type="entry name" value="Asp_trans"/>
</dbReference>
<dbReference type="Gene3D" id="3.40.640.10">
    <property type="entry name" value="Type I PLP-dependent aspartate aminotransferase-like (Major domain)"/>
    <property type="match status" value="1"/>
</dbReference>
<evidence type="ECO:0000256" key="5">
    <source>
        <dbReference type="ARBA" id="ARBA00022679"/>
    </source>
</evidence>
<dbReference type="eggNOG" id="COG1448">
    <property type="taxonomic scope" value="Bacteria"/>
</dbReference>
<dbReference type="SUPFAM" id="SSF53383">
    <property type="entry name" value="PLP-dependent transferases"/>
    <property type="match status" value="1"/>
</dbReference>
<dbReference type="InterPro" id="IPR015424">
    <property type="entry name" value="PyrdxlP-dep_Trfase"/>
</dbReference>
<organism evidence="9 10">
    <name type="scientific">Hyphomonas beringensis</name>
    <dbReference type="NCBI Taxonomy" id="1280946"/>
    <lineage>
        <taxon>Bacteria</taxon>
        <taxon>Pseudomonadati</taxon>
        <taxon>Pseudomonadota</taxon>
        <taxon>Alphaproteobacteria</taxon>
        <taxon>Hyphomonadales</taxon>
        <taxon>Hyphomonadaceae</taxon>
        <taxon>Hyphomonas</taxon>
    </lineage>
</organism>
<evidence type="ECO:0000313" key="9">
    <source>
        <dbReference type="EMBL" id="KCZ54077.1"/>
    </source>
</evidence>
<evidence type="ECO:0000256" key="4">
    <source>
        <dbReference type="ARBA" id="ARBA00022576"/>
    </source>
</evidence>
<dbReference type="PROSITE" id="PS00105">
    <property type="entry name" value="AA_TRANSFER_CLASS_1"/>
    <property type="match status" value="1"/>
</dbReference>
<comment type="similarity">
    <text evidence="2 7">Belongs to the class-I pyridoxal-phosphate-dependent aminotransferase family.</text>
</comment>
<sequence length="397" mass="42366">MSQFSTLTALPPDALLGLMAAYREDPRDDKFDLGVGVYRNEAGETPVMSAVAKAEERILKTQTTKVYEGPRGNTDYCAAIENFVFGEGAAAVKEGRTLSFTAPGGCGALFLGTGLMKRMGVKKVWVSNPTWPNHPNVVKFTGLDVAEYAYADPETGELDLDAMLTDIAKAERGDGLIIQGPCHNPTGIDLTVEDWRKVGALVKERGLIAMLDVAYHGFANGLDEDVAGVRAFIETAGEALISYSCSKNFGLYRERAGCFMAVGESAEGIAAAATHVASLARASYSMPPAHGAAIVATILGDAELRAEWEAELTQMRERMISLRKSLAEQLVSKTGSNRLGAVAHQNGMFSQLPLSKDAIAAMREKSGLYMPNSGRINIAGLNTKDIPAIAEIIAKDA</sequence>
<evidence type="ECO:0000256" key="3">
    <source>
        <dbReference type="ARBA" id="ARBA00011738"/>
    </source>
</evidence>
<dbReference type="Gene3D" id="3.90.1150.10">
    <property type="entry name" value="Aspartate Aminotransferase, domain 1"/>
    <property type="match status" value="1"/>
</dbReference>
<proteinExistence type="inferred from homology"/>
<dbReference type="GO" id="GO:0030170">
    <property type="term" value="F:pyridoxal phosphate binding"/>
    <property type="evidence" value="ECO:0007669"/>
    <property type="project" value="InterPro"/>
</dbReference>
<evidence type="ECO:0000259" key="8">
    <source>
        <dbReference type="Pfam" id="PF00155"/>
    </source>
</evidence>
<keyword evidence="4 7" id="KW-0032">Aminotransferase</keyword>
<evidence type="ECO:0000256" key="7">
    <source>
        <dbReference type="RuleBase" id="RU000481"/>
    </source>
</evidence>
<feature type="domain" description="Aminotransferase class I/classII large" evidence="8">
    <location>
        <begin position="29"/>
        <end position="393"/>
    </location>
</feature>
<keyword evidence="10" id="KW-1185">Reference proteome</keyword>
<comment type="caution">
    <text evidence="9">The sequence shown here is derived from an EMBL/GenBank/DDBJ whole genome shotgun (WGS) entry which is preliminary data.</text>
</comment>
<dbReference type="GO" id="GO:0004838">
    <property type="term" value="F:L-tyrosine-2-oxoglutarate transaminase activity"/>
    <property type="evidence" value="ECO:0007669"/>
    <property type="project" value="TreeGrafter"/>
</dbReference>
<keyword evidence="6" id="KW-0663">Pyridoxal phosphate</keyword>
<dbReference type="RefSeq" id="WP_034796800.1">
    <property type="nucleotide sequence ID" value="NZ_AWFF01000043.1"/>
</dbReference>
<dbReference type="CDD" id="cd00609">
    <property type="entry name" value="AAT_like"/>
    <property type="match status" value="1"/>
</dbReference>
<dbReference type="InterPro" id="IPR004838">
    <property type="entry name" value="NHTrfase_class1_PyrdxlP-BS"/>
</dbReference>
<dbReference type="Pfam" id="PF00155">
    <property type="entry name" value="Aminotran_1_2"/>
    <property type="match status" value="1"/>
</dbReference>
<dbReference type="EMBL" id="AWFF01000043">
    <property type="protein sequence ID" value="KCZ54077.1"/>
    <property type="molecule type" value="Genomic_DNA"/>
</dbReference>
<comment type="subunit">
    <text evidence="3">Homodimer.</text>
</comment>
<dbReference type="GO" id="GO:0004069">
    <property type="term" value="F:L-aspartate:2-oxoglutarate aminotransferase activity"/>
    <property type="evidence" value="ECO:0007669"/>
    <property type="project" value="TreeGrafter"/>
</dbReference>